<dbReference type="Proteomes" id="UP001152888">
    <property type="component" value="Unassembled WGS sequence"/>
</dbReference>
<dbReference type="AlphaFoldDB" id="A0A9P0K948"/>
<dbReference type="EMBL" id="CAKOFQ010006767">
    <property type="protein sequence ID" value="CAH1969961.1"/>
    <property type="molecule type" value="Genomic_DNA"/>
</dbReference>
<feature type="domain" description="MADF" evidence="2">
    <location>
        <begin position="48"/>
        <end position="143"/>
    </location>
</feature>
<dbReference type="PANTHER" id="PTHR21505:SF12">
    <property type="entry name" value="MADF DOMAIN-CONTAINING PROTEIN-RELATED"/>
    <property type="match status" value="1"/>
</dbReference>
<comment type="caution">
    <text evidence="3">The sequence shown here is derived from an EMBL/GenBank/DDBJ whole genome shotgun (WGS) entry which is preliminary data.</text>
</comment>
<dbReference type="PROSITE" id="PS51029">
    <property type="entry name" value="MADF"/>
    <property type="match status" value="1"/>
</dbReference>
<evidence type="ECO:0000256" key="1">
    <source>
        <dbReference type="SAM" id="MobiDB-lite"/>
    </source>
</evidence>
<evidence type="ECO:0000313" key="3">
    <source>
        <dbReference type="EMBL" id="CAH1969961.1"/>
    </source>
</evidence>
<feature type="region of interest" description="Disordered" evidence="1">
    <location>
        <begin position="160"/>
        <end position="185"/>
    </location>
</feature>
<proteinExistence type="predicted"/>
<name>A0A9P0K948_ACAOB</name>
<dbReference type="PANTHER" id="PTHR21505">
    <property type="entry name" value="MADF DOMAIN-CONTAINING PROTEIN-RELATED"/>
    <property type="match status" value="1"/>
</dbReference>
<protein>
    <recommendedName>
        <fullName evidence="2">MADF domain-containing protein</fullName>
    </recommendedName>
</protein>
<dbReference type="SMART" id="SM00595">
    <property type="entry name" value="MADF"/>
    <property type="match status" value="1"/>
</dbReference>
<keyword evidence="4" id="KW-1185">Reference proteome</keyword>
<reference evidence="3" key="1">
    <citation type="submission" date="2022-03" db="EMBL/GenBank/DDBJ databases">
        <authorList>
            <person name="Sayadi A."/>
        </authorList>
    </citation>
    <scope>NUCLEOTIDE SEQUENCE</scope>
</reference>
<evidence type="ECO:0000313" key="4">
    <source>
        <dbReference type="Proteomes" id="UP001152888"/>
    </source>
</evidence>
<dbReference type="OrthoDB" id="6776070at2759"/>
<evidence type="ECO:0000259" key="2">
    <source>
        <dbReference type="PROSITE" id="PS51029"/>
    </source>
</evidence>
<organism evidence="3 4">
    <name type="scientific">Acanthoscelides obtectus</name>
    <name type="common">Bean weevil</name>
    <name type="synonym">Bruchus obtectus</name>
    <dbReference type="NCBI Taxonomy" id="200917"/>
    <lineage>
        <taxon>Eukaryota</taxon>
        <taxon>Metazoa</taxon>
        <taxon>Ecdysozoa</taxon>
        <taxon>Arthropoda</taxon>
        <taxon>Hexapoda</taxon>
        <taxon>Insecta</taxon>
        <taxon>Pterygota</taxon>
        <taxon>Neoptera</taxon>
        <taxon>Endopterygota</taxon>
        <taxon>Coleoptera</taxon>
        <taxon>Polyphaga</taxon>
        <taxon>Cucujiformia</taxon>
        <taxon>Chrysomeloidea</taxon>
        <taxon>Chrysomelidae</taxon>
        <taxon>Bruchinae</taxon>
        <taxon>Bruchini</taxon>
        <taxon>Acanthoscelides</taxon>
    </lineage>
</organism>
<dbReference type="InterPro" id="IPR006578">
    <property type="entry name" value="MADF-dom"/>
</dbReference>
<gene>
    <name evidence="3" type="ORF">ACAOBT_LOCUS8660</name>
</gene>
<accession>A0A9P0K948</accession>
<dbReference type="Pfam" id="PF10545">
    <property type="entry name" value="MADF_DNA_bdg"/>
    <property type="match status" value="1"/>
</dbReference>
<feature type="non-terminal residue" evidence="3">
    <location>
        <position position="1"/>
    </location>
</feature>
<sequence>QRNLRQRRQSVHILAHWLSLVETRVECVCGDMSSTTSLPAWANEKVVEFLELYQAHSIIWNASRKDHKNINLVAEAWRNIQQNMKMIYSIEELKKKRESLMSTYRLYRKKILDSTRSGSSVDDIFKPNWFAYDLMDSFLAPIYDKTDTYTINTESMKFPDEDSIQDNLSAGDTSTPSVKKRRESKISEVRAQMKTAVNVLKNISDLPRVEVDEVDLYCQLLAKKIKKFNEPQREIIMHDIDELIFRRRKDSYLNISSPSSCSTYSYARCTPDSLAPTPSPSSQVLQSTVYQIANDSGDYTIVQPHYSQAEYVTDLSTSSTSTQKVAIISNDIVSQELTLSNIQNKN</sequence>
<feature type="compositionally biased region" description="Polar residues" evidence="1">
    <location>
        <begin position="165"/>
        <end position="177"/>
    </location>
</feature>